<dbReference type="PROSITE" id="PS00149">
    <property type="entry name" value="SULFATASE_2"/>
    <property type="match status" value="1"/>
</dbReference>
<dbReference type="PROSITE" id="PS00523">
    <property type="entry name" value="SULFATASE_1"/>
    <property type="match status" value="1"/>
</dbReference>
<comment type="caution">
    <text evidence="4">The sequence shown here is derived from an EMBL/GenBank/DDBJ whole genome shotgun (WGS) entry which is preliminary data.</text>
</comment>
<dbReference type="AlphaFoldDB" id="A0A851GH92"/>
<comment type="similarity">
    <text evidence="1">Belongs to the sulfatase family.</text>
</comment>
<dbReference type="GO" id="GO:0016787">
    <property type="term" value="F:hydrolase activity"/>
    <property type="evidence" value="ECO:0007669"/>
    <property type="project" value="UniProtKB-KW"/>
</dbReference>
<evidence type="ECO:0000259" key="3">
    <source>
        <dbReference type="Pfam" id="PF16347"/>
    </source>
</evidence>
<dbReference type="RefSeq" id="WP_178933987.1">
    <property type="nucleotide sequence ID" value="NZ_JACBAZ010000008.1"/>
</dbReference>
<dbReference type="InterPro" id="IPR024607">
    <property type="entry name" value="Sulfatase_CS"/>
</dbReference>
<keyword evidence="2" id="KW-0378">Hydrolase</keyword>
<dbReference type="PANTHER" id="PTHR43108">
    <property type="entry name" value="N-ACETYLGLUCOSAMINE-6-SULFATASE FAMILY MEMBER"/>
    <property type="match status" value="1"/>
</dbReference>
<evidence type="ECO:0000256" key="2">
    <source>
        <dbReference type="ARBA" id="ARBA00022801"/>
    </source>
</evidence>
<dbReference type="Proteomes" id="UP000557872">
    <property type="component" value="Unassembled WGS sequence"/>
</dbReference>
<dbReference type="Gene3D" id="3.30.1120.10">
    <property type="match status" value="1"/>
</dbReference>
<dbReference type="PANTHER" id="PTHR43108:SF6">
    <property type="entry name" value="N-SULPHOGLUCOSAMINE SULPHOHYDROLASE"/>
    <property type="match status" value="1"/>
</dbReference>
<accession>A0A851GH92</accession>
<feature type="domain" description="N-sulphoglucosamine sulphohydrolase C-terminal" evidence="3">
    <location>
        <begin position="359"/>
        <end position="510"/>
    </location>
</feature>
<organism evidence="4 5">
    <name type="scientific">Oceaniferula marina</name>
    <dbReference type="NCBI Taxonomy" id="2748318"/>
    <lineage>
        <taxon>Bacteria</taxon>
        <taxon>Pseudomonadati</taxon>
        <taxon>Verrucomicrobiota</taxon>
        <taxon>Verrucomicrobiia</taxon>
        <taxon>Verrucomicrobiales</taxon>
        <taxon>Verrucomicrobiaceae</taxon>
        <taxon>Oceaniferula</taxon>
    </lineage>
</organism>
<dbReference type="InterPro" id="IPR017850">
    <property type="entry name" value="Alkaline_phosphatase_core_sf"/>
</dbReference>
<dbReference type="InterPro" id="IPR032506">
    <property type="entry name" value="SGSH_C"/>
</dbReference>
<reference evidence="4 5" key="1">
    <citation type="submission" date="2020-07" db="EMBL/GenBank/DDBJ databases">
        <title>Roseicoccus Jingziensis gen. nov., sp. nov., isolated from coastal seawater.</title>
        <authorList>
            <person name="Feng X."/>
        </authorList>
    </citation>
    <scope>NUCLEOTIDE SEQUENCE [LARGE SCALE GENOMIC DNA]</scope>
    <source>
        <strain evidence="4 5">N1E253</strain>
    </source>
</reference>
<evidence type="ECO:0000313" key="4">
    <source>
        <dbReference type="EMBL" id="NWK57158.1"/>
    </source>
</evidence>
<evidence type="ECO:0000313" key="5">
    <source>
        <dbReference type="Proteomes" id="UP000557872"/>
    </source>
</evidence>
<dbReference type="CDD" id="cd16031">
    <property type="entry name" value="G6S_like"/>
    <property type="match status" value="1"/>
</dbReference>
<dbReference type="Gene3D" id="3.40.720.10">
    <property type="entry name" value="Alkaline Phosphatase, subunit A"/>
    <property type="match status" value="1"/>
</dbReference>
<keyword evidence="5" id="KW-1185">Reference proteome</keyword>
<gene>
    <name evidence="4" type="ORF">HW115_16165</name>
</gene>
<evidence type="ECO:0000256" key="1">
    <source>
        <dbReference type="ARBA" id="ARBA00008779"/>
    </source>
</evidence>
<dbReference type="SUPFAM" id="SSF53649">
    <property type="entry name" value="Alkaline phosphatase-like"/>
    <property type="match status" value="1"/>
</dbReference>
<dbReference type="Pfam" id="PF16347">
    <property type="entry name" value="SGSH_C"/>
    <property type="match status" value="1"/>
</dbReference>
<name>A0A851GH92_9BACT</name>
<protein>
    <submittedName>
        <fullName evidence="4">Sulfatase</fullName>
    </submittedName>
</protein>
<sequence length="518" mass="60123">MKMLYRLSLALTMVTSGLCAERPNIVFIFSDDHALQAISSYGGRLKDVAPTPNIDRLAKQGAIFDNSFCANSICGPSRACILTGKHSHRNGFMRNGDKFDGSQNTFPKQLQDAGYQTAIIGKWHLHTKPTGFDFWQVLPGQGSYYNPDFRVMEGGDNKGLKRFPGYATDLITDHSIEWLEKRDKTKPFLLMCQHKAPHRNWAPAPRHLTLFDDVEIPEPATLRDDYSGRSEWLKKNEMSIDKHFHWQHDLKIHGTSPFPGKMPGTWTNGEYPRMSDRQKRDWDKAYSPKNYRLLAKVADNKVSDDEILSWKYQRYIKDYLRVIRAVDENVGRLLDYLDKEGLAENTIVIYSSDQGFYLGEHGWYDKRWMFDLSMKMPFLIRWPGVIKPGSKNAALIQNIDYAPTFLEVSGAKDYDGIQGQSLVSLLKGEVKPEEFRQSVYYAYYENPGIHNVPRHDGIRTDRYKLFYIPQSDEWQLFDLQKDPDEMRSEHNNPEYAEVLKVMKKRYQQQKSRYGSQHK</sequence>
<proteinExistence type="inferred from homology"/>
<dbReference type="EMBL" id="JACBAZ010000008">
    <property type="protein sequence ID" value="NWK57158.1"/>
    <property type="molecule type" value="Genomic_DNA"/>
</dbReference>